<keyword evidence="8 11" id="KW-0472">Membrane</keyword>
<protein>
    <recommendedName>
        <fullName evidence="2">Type II secretion system protein H</fullName>
    </recommendedName>
    <alternativeName>
        <fullName evidence="10">General secretion pathway protein H</fullName>
    </alternativeName>
</protein>
<dbReference type="Pfam" id="PF07963">
    <property type="entry name" value="N_methyl"/>
    <property type="match status" value="1"/>
</dbReference>
<keyword evidence="4" id="KW-0488">Methylation</keyword>
<evidence type="ECO:0000256" key="8">
    <source>
        <dbReference type="ARBA" id="ARBA00023136"/>
    </source>
</evidence>
<reference evidence="14" key="1">
    <citation type="journal article" date="2019" name="Int. J. Syst. Evol. Microbiol.">
        <title>The Global Catalogue of Microorganisms (GCM) 10K type strain sequencing project: providing services to taxonomists for standard genome sequencing and annotation.</title>
        <authorList>
            <consortium name="The Broad Institute Genomics Platform"/>
            <consortium name="The Broad Institute Genome Sequencing Center for Infectious Disease"/>
            <person name="Wu L."/>
            <person name="Ma J."/>
        </authorList>
    </citation>
    <scope>NUCLEOTIDE SEQUENCE [LARGE SCALE GENOMIC DNA]</scope>
    <source>
        <strain evidence="14">LMG 29247</strain>
    </source>
</reference>
<keyword evidence="14" id="KW-1185">Reference proteome</keyword>
<keyword evidence="5" id="KW-0997">Cell inner membrane</keyword>
<dbReference type="InterPro" id="IPR045584">
    <property type="entry name" value="Pilin-like"/>
</dbReference>
<evidence type="ECO:0000256" key="6">
    <source>
        <dbReference type="ARBA" id="ARBA00022692"/>
    </source>
</evidence>
<evidence type="ECO:0000256" key="7">
    <source>
        <dbReference type="ARBA" id="ARBA00022989"/>
    </source>
</evidence>
<dbReference type="Pfam" id="PF12019">
    <property type="entry name" value="GspH"/>
    <property type="match status" value="1"/>
</dbReference>
<feature type="domain" description="General secretion pathway GspH" evidence="12">
    <location>
        <begin position="56"/>
        <end position="177"/>
    </location>
</feature>
<comment type="caution">
    <text evidence="13">The sequence shown here is derived from an EMBL/GenBank/DDBJ whole genome shotgun (WGS) entry which is preliminary data.</text>
</comment>
<evidence type="ECO:0000256" key="4">
    <source>
        <dbReference type="ARBA" id="ARBA00022481"/>
    </source>
</evidence>
<evidence type="ECO:0000313" key="13">
    <source>
        <dbReference type="EMBL" id="MFD1712009.1"/>
    </source>
</evidence>
<evidence type="ECO:0000256" key="3">
    <source>
        <dbReference type="ARBA" id="ARBA00022475"/>
    </source>
</evidence>
<keyword evidence="7 11" id="KW-1133">Transmembrane helix</keyword>
<proteinExistence type="inferred from homology"/>
<dbReference type="EMBL" id="JBHUEJ010000036">
    <property type="protein sequence ID" value="MFD1712009.1"/>
    <property type="molecule type" value="Genomic_DNA"/>
</dbReference>
<gene>
    <name evidence="13" type="ORF">ACFSF0_15465</name>
</gene>
<name>A0ABW4KWL9_9BURK</name>
<evidence type="ECO:0000256" key="10">
    <source>
        <dbReference type="ARBA" id="ARBA00030775"/>
    </source>
</evidence>
<evidence type="ECO:0000313" key="14">
    <source>
        <dbReference type="Proteomes" id="UP001597304"/>
    </source>
</evidence>
<dbReference type="SUPFAM" id="SSF54523">
    <property type="entry name" value="Pili subunits"/>
    <property type="match status" value="1"/>
</dbReference>
<evidence type="ECO:0000256" key="9">
    <source>
        <dbReference type="ARBA" id="ARBA00025772"/>
    </source>
</evidence>
<dbReference type="InterPro" id="IPR022346">
    <property type="entry name" value="T2SS_GspH"/>
</dbReference>
<sequence>MHPFSTSSGTLEYHDQRVRGFTAIELMVVVSILAILAALAAPSFKPLIERWRVRSATEGLQSAIYFARSEAIKRGGNVVLQKLGSINGCTAPTTQEWHCGWYICEDTNGNKACTSSEPVLQRFDAPAKMEVVRTSNGASISFDRWGMPGQWLGFTLKPENSGANDPATLGVCMSSGGRVRVIPSEQTPCTDG</sequence>
<evidence type="ECO:0000256" key="2">
    <source>
        <dbReference type="ARBA" id="ARBA00021549"/>
    </source>
</evidence>
<accession>A0ABW4KWL9</accession>
<comment type="subcellular location">
    <subcellularLocation>
        <location evidence="1">Cell inner membrane</location>
        <topology evidence="1">Single-pass membrane protein</topology>
    </subcellularLocation>
</comment>
<feature type="transmembrane region" description="Helical" evidence="11">
    <location>
        <begin position="20"/>
        <end position="44"/>
    </location>
</feature>
<dbReference type="InterPro" id="IPR012902">
    <property type="entry name" value="N_methyl_site"/>
</dbReference>
<evidence type="ECO:0000256" key="11">
    <source>
        <dbReference type="SAM" id="Phobius"/>
    </source>
</evidence>
<comment type="similarity">
    <text evidence="9">Belongs to the GSP H family.</text>
</comment>
<evidence type="ECO:0000259" key="12">
    <source>
        <dbReference type="Pfam" id="PF12019"/>
    </source>
</evidence>
<keyword evidence="3" id="KW-1003">Cell membrane</keyword>
<organism evidence="13 14">
    <name type="scientific">Ottowia flava</name>
    <dbReference type="NCBI Taxonomy" id="2675430"/>
    <lineage>
        <taxon>Bacteria</taxon>
        <taxon>Pseudomonadati</taxon>
        <taxon>Pseudomonadota</taxon>
        <taxon>Betaproteobacteria</taxon>
        <taxon>Burkholderiales</taxon>
        <taxon>Comamonadaceae</taxon>
        <taxon>Ottowia</taxon>
    </lineage>
</organism>
<dbReference type="Gene3D" id="3.55.40.10">
    <property type="entry name" value="minor pseudopilin epsh domain"/>
    <property type="match status" value="1"/>
</dbReference>
<evidence type="ECO:0000256" key="5">
    <source>
        <dbReference type="ARBA" id="ARBA00022519"/>
    </source>
</evidence>
<dbReference type="NCBIfam" id="TIGR02532">
    <property type="entry name" value="IV_pilin_GFxxxE"/>
    <property type="match status" value="1"/>
</dbReference>
<evidence type="ECO:0000256" key="1">
    <source>
        <dbReference type="ARBA" id="ARBA00004377"/>
    </source>
</evidence>
<keyword evidence="6 11" id="KW-0812">Transmembrane</keyword>
<dbReference type="Proteomes" id="UP001597304">
    <property type="component" value="Unassembled WGS sequence"/>
</dbReference>
<dbReference type="RefSeq" id="WP_147912395.1">
    <property type="nucleotide sequence ID" value="NZ_JBHUEJ010000036.1"/>
</dbReference>